<sequence length="138" mass="15065">MAISFDSALGNQVAGLQLRVKRSELLSNNIANAETPGYRAVDFDFAKVYDRTRATPSGAVTGASNGRHLSLGLGADGLVRSDDVEFRDSKFGSLDGNKVSMEQERARFMENQIRMNATNMFLSKRFSSLQKALRGVNG</sequence>
<dbReference type="GO" id="GO:0071978">
    <property type="term" value="P:bacterial-type flagellum-dependent swarming motility"/>
    <property type="evidence" value="ECO:0007669"/>
    <property type="project" value="TreeGrafter"/>
</dbReference>
<name>A0A5Q2Q749_9GAMM</name>
<comment type="similarity">
    <text evidence="2 6">Belongs to the flagella basal body rod proteins family.</text>
</comment>
<evidence type="ECO:0000259" key="7">
    <source>
        <dbReference type="Pfam" id="PF00460"/>
    </source>
</evidence>
<dbReference type="RefSeq" id="WP_153713713.1">
    <property type="nucleotide sequence ID" value="NZ_CP045871.1"/>
</dbReference>
<dbReference type="InterPro" id="IPR006300">
    <property type="entry name" value="FlgB"/>
</dbReference>
<dbReference type="Pfam" id="PF00460">
    <property type="entry name" value="Flg_bb_rod"/>
    <property type="match status" value="1"/>
</dbReference>
<gene>
    <name evidence="8" type="primary">flgB</name>
    <name evidence="8" type="ORF">GH975_06315</name>
</gene>
<dbReference type="NCBIfam" id="TIGR01396">
    <property type="entry name" value="FlgB"/>
    <property type="match status" value="1"/>
</dbReference>
<evidence type="ECO:0000256" key="4">
    <source>
        <dbReference type="ARBA" id="ARBA00023143"/>
    </source>
</evidence>
<keyword evidence="9" id="KW-1185">Reference proteome</keyword>
<dbReference type="PIRSF" id="PIRSF002889">
    <property type="entry name" value="Rod_FlgB"/>
    <property type="match status" value="1"/>
</dbReference>
<keyword evidence="8" id="KW-0966">Cell projection</keyword>
<evidence type="ECO:0000256" key="1">
    <source>
        <dbReference type="ARBA" id="ARBA00004117"/>
    </source>
</evidence>
<keyword evidence="4 6" id="KW-0975">Bacterial flagellum</keyword>
<protein>
    <recommendedName>
        <fullName evidence="3 6">Flagellar basal body rod protein FlgB</fullName>
    </recommendedName>
</protein>
<evidence type="ECO:0000313" key="8">
    <source>
        <dbReference type="EMBL" id="QGG80209.1"/>
    </source>
</evidence>
<dbReference type="PANTHER" id="PTHR30435:SF12">
    <property type="entry name" value="FLAGELLAR BASAL BODY ROD PROTEIN FLGB"/>
    <property type="match status" value="1"/>
</dbReference>
<keyword evidence="8" id="KW-0969">Cilium</keyword>
<evidence type="ECO:0000256" key="3">
    <source>
        <dbReference type="ARBA" id="ARBA00014376"/>
    </source>
</evidence>
<dbReference type="EMBL" id="CP045871">
    <property type="protein sequence ID" value="QGG80209.1"/>
    <property type="molecule type" value="Genomic_DNA"/>
</dbReference>
<accession>A0A5Q2Q749</accession>
<dbReference type="AlphaFoldDB" id="A0A5Q2Q749"/>
<dbReference type="InterPro" id="IPR019776">
    <property type="entry name" value="Flagellar_basal_body_rod_CS"/>
</dbReference>
<organism evidence="8 9">
    <name type="scientific">Litorivicinus lipolyticus</name>
    <dbReference type="NCBI Taxonomy" id="418701"/>
    <lineage>
        <taxon>Bacteria</taxon>
        <taxon>Pseudomonadati</taxon>
        <taxon>Pseudomonadota</taxon>
        <taxon>Gammaproteobacteria</taxon>
        <taxon>Oceanospirillales</taxon>
        <taxon>Litorivicinaceae</taxon>
        <taxon>Litorivicinus</taxon>
    </lineage>
</organism>
<evidence type="ECO:0000256" key="2">
    <source>
        <dbReference type="ARBA" id="ARBA00009677"/>
    </source>
</evidence>
<dbReference type="GO" id="GO:0030694">
    <property type="term" value="C:bacterial-type flagellum basal body, rod"/>
    <property type="evidence" value="ECO:0007669"/>
    <property type="project" value="InterPro"/>
</dbReference>
<dbReference type="OrthoDB" id="9788334at2"/>
<comment type="function">
    <text evidence="5 6">Structural component of flagellum, the bacterial motility apparatus. Part of the rod structure of flagellar basal body.</text>
</comment>
<proteinExistence type="inferred from homology"/>
<dbReference type="KEGG" id="llp:GH975_06315"/>
<comment type="subcellular location">
    <subcellularLocation>
        <location evidence="1 6">Bacterial flagellum basal body</location>
    </subcellularLocation>
</comment>
<evidence type="ECO:0000256" key="5">
    <source>
        <dbReference type="ARBA" id="ARBA00024934"/>
    </source>
</evidence>
<comment type="subunit">
    <text evidence="6">The basal body constitutes a major portion of the flagellar organelle and consists of a number of rings mounted on a central rod.</text>
</comment>
<dbReference type="PROSITE" id="PS00588">
    <property type="entry name" value="FLAGELLA_BB_ROD"/>
    <property type="match status" value="1"/>
</dbReference>
<dbReference type="PANTHER" id="PTHR30435">
    <property type="entry name" value="FLAGELLAR PROTEIN"/>
    <property type="match status" value="1"/>
</dbReference>
<dbReference type="Proteomes" id="UP000388235">
    <property type="component" value="Chromosome"/>
</dbReference>
<evidence type="ECO:0000256" key="6">
    <source>
        <dbReference type="PIRNR" id="PIRNR002889"/>
    </source>
</evidence>
<reference evidence="8 9" key="1">
    <citation type="submission" date="2019-11" db="EMBL/GenBank/DDBJ databases">
        <authorList>
            <person name="Khan S.A."/>
            <person name="Jeon C.O."/>
            <person name="Chun B.H."/>
        </authorList>
    </citation>
    <scope>NUCLEOTIDE SEQUENCE [LARGE SCALE GENOMIC DNA]</scope>
    <source>
        <strain evidence="8 9">IMCC 1097</strain>
    </source>
</reference>
<evidence type="ECO:0000313" key="9">
    <source>
        <dbReference type="Proteomes" id="UP000388235"/>
    </source>
</evidence>
<feature type="domain" description="Flagellar basal body rod protein N-terminal" evidence="7">
    <location>
        <begin position="12"/>
        <end position="39"/>
    </location>
</feature>
<keyword evidence="8" id="KW-0282">Flagellum</keyword>
<dbReference type="InterPro" id="IPR001444">
    <property type="entry name" value="Flag_bb_rod_N"/>
</dbReference>